<organism evidence="2 4">
    <name type="scientific">Bos indicus x Bos taurus</name>
    <name type="common">Hybrid cattle</name>
    <dbReference type="NCBI Taxonomy" id="30522"/>
    <lineage>
        <taxon>Eukaryota</taxon>
        <taxon>Metazoa</taxon>
        <taxon>Chordata</taxon>
        <taxon>Craniata</taxon>
        <taxon>Vertebrata</taxon>
        <taxon>Euteleostomi</taxon>
        <taxon>Mammalia</taxon>
        <taxon>Eutheria</taxon>
        <taxon>Laurasiatheria</taxon>
        <taxon>Artiodactyla</taxon>
        <taxon>Ruminantia</taxon>
        <taxon>Pecora</taxon>
        <taxon>Bovidae</taxon>
        <taxon>Bovinae</taxon>
        <taxon>Bos</taxon>
    </lineage>
</organism>
<keyword evidence="3" id="KW-1185">Reference proteome</keyword>
<name>A0A4W2FGY1_BOBOX</name>
<dbReference type="Ensembl" id="ENSBIXT00005009452.1">
    <property type="protein sequence ID" value="ENSBIXP00005003883.1"/>
    <property type="gene ID" value="ENSBIXG00005009914.1"/>
</dbReference>
<dbReference type="Proteomes" id="UP000429181">
    <property type="component" value="Chromosome 6"/>
</dbReference>
<dbReference type="AlphaFoldDB" id="A0A4W2FGY1"/>
<dbReference type="Ensembl" id="ENSBIXT00000037826.1">
    <property type="protein sequence ID" value="ENSBIXP00000041226.1"/>
    <property type="gene ID" value="ENSBIXG00000025411.1"/>
</dbReference>
<reference evidence="3 4" key="1">
    <citation type="submission" date="2018-11" db="EMBL/GenBank/DDBJ databases">
        <title>Haplotype-resolved cattle genomes.</title>
        <authorList>
            <person name="Low W.Y."/>
            <person name="Tearle R."/>
            <person name="Bickhart D.M."/>
            <person name="Rosen B.D."/>
            <person name="Koren S."/>
            <person name="Rhie A."/>
            <person name="Hiendleder S."/>
            <person name="Phillippy A.M."/>
            <person name="Smith T.P.L."/>
            <person name="Williams J.L."/>
        </authorList>
    </citation>
    <scope>NUCLEOTIDE SEQUENCE [LARGE SCALE GENOMIC DNA]</scope>
</reference>
<accession>A0A4W2FGY1</accession>
<evidence type="ECO:0000313" key="3">
    <source>
        <dbReference type="Proteomes" id="UP000314981"/>
    </source>
</evidence>
<evidence type="ECO:0000313" key="4">
    <source>
        <dbReference type="Proteomes" id="UP000429181"/>
    </source>
</evidence>
<evidence type="ECO:0000313" key="2">
    <source>
        <dbReference type="Ensembl" id="ENSBIXP00005003883.1"/>
    </source>
</evidence>
<reference evidence="2" key="2">
    <citation type="submission" date="2025-05" db="UniProtKB">
        <authorList>
            <consortium name="Ensembl"/>
        </authorList>
    </citation>
    <scope>IDENTIFICATION</scope>
</reference>
<sequence length="93" mass="9884">MSTSSLSFFAGPCTPARSPGTAGRSTGPEERSYSSMCFRTAKGPEGRFKSGFSGSVRRGRGRPCPGLLACVSSAQERGRCTAILTVTFLRMLR</sequence>
<protein>
    <submittedName>
        <fullName evidence="2">Uncharacterized protein</fullName>
    </submittedName>
</protein>
<dbReference type="Proteomes" id="UP000314981">
    <property type="component" value="Chromosome 6"/>
</dbReference>
<proteinExistence type="predicted"/>
<dbReference type="GeneTree" id="ENSGT00960000190735"/>
<evidence type="ECO:0000256" key="1">
    <source>
        <dbReference type="SAM" id="MobiDB-lite"/>
    </source>
</evidence>
<feature type="region of interest" description="Disordered" evidence="1">
    <location>
        <begin position="1"/>
        <end position="34"/>
    </location>
</feature>